<feature type="domain" description="UspA" evidence="2">
    <location>
        <begin position="171"/>
        <end position="306"/>
    </location>
</feature>
<dbReference type="InterPro" id="IPR014729">
    <property type="entry name" value="Rossmann-like_a/b/a_fold"/>
</dbReference>
<keyword evidence="4" id="KW-1185">Reference proteome</keyword>
<evidence type="ECO:0000256" key="1">
    <source>
        <dbReference type="SAM" id="MobiDB-lite"/>
    </source>
</evidence>
<feature type="region of interest" description="Disordered" evidence="1">
    <location>
        <begin position="304"/>
        <end position="330"/>
    </location>
</feature>
<gene>
    <name evidence="3" type="ORF">INT45_009978</name>
</gene>
<feature type="compositionally biased region" description="Acidic residues" evidence="1">
    <location>
        <begin position="87"/>
        <end position="98"/>
    </location>
</feature>
<protein>
    <recommendedName>
        <fullName evidence="2">UspA domain-containing protein</fullName>
    </recommendedName>
</protein>
<dbReference type="Gene3D" id="3.40.50.620">
    <property type="entry name" value="HUPs"/>
    <property type="match status" value="1"/>
</dbReference>
<dbReference type="InterPro" id="IPR006015">
    <property type="entry name" value="Universal_stress_UspA"/>
</dbReference>
<proteinExistence type="predicted"/>
<evidence type="ECO:0000259" key="2">
    <source>
        <dbReference type="Pfam" id="PF00582"/>
    </source>
</evidence>
<feature type="compositionally biased region" description="Basic residues" evidence="1">
    <location>
        <begin position="308"/>
        <end position="319"/>
    </location>
</feature>
<dbReference type="PRINTS" id="PR01438">
    <property type="entry name" value="UNVRSLSTRESS"/>
</dbReference>
<dbReference type="Proteomes" id="UP000646827">
    <property type="component" value="Unassembled WGS sequence"/>
</dbReference>
<dbReference type="InterPro" id="IPR006016">
    <property type="entry name" value="UspA"/>
</dbReference>
<evidence type="ECO:0000313" key="3">
    <source>
        <dbReference type="EMBL" id="KAG2223619.1"/>
    </source>
</evidence>
<feature type="compositionally biased region" description="Basic and acidic residues" evidence="1">
    <location>
        <begin position="75"/>
        <end position="86"/>
    </location>
</feature>
<sequence length="330" mass="37442">MDNGSNAGFAAALGIPLTTEEPITPGLEEKVYELNQIQAENIAIEEAIIEPKPEPNRPMNELEEQEEEEKRRKKILQDEENKKKQEEEEEEEEEDDHFVDEELLRITESNRHIPHIDAIVRLRSKSMKRRQLLVFSDPPRTDRSKTDRITVTSQYGVVNEKQRKKRTYFAACDFSEESLYALEWVMGTMMRDGDSLYVLAVVNREDNPDAVKAGGMTKAKELEKTSEAVTREARRILNQMLLFDITLITCAVVGRVKDVLAKEIQKLPLTMVVCGSKGRGTVKGLFMGSISTFLVHNSSVPVSVIRPPNKKKSNKKKSTKTPPSLSENNK</sequence>
<dbReference type="EMBL" id="JAEPRB010000057">
    <property type="protein sequence ID" value="KAG2223619.1"/>
    <property type="molecule type" value="Genomic_DNA"/>
</dbReference>
<feature type="region of interest" description="Disordered" evidence="1">
    <location>
        <begin position="45"/>
        <end position="98"/>
    </location>
</feature>
<dbReference type="Pfam" id="PF00582">
    <property type="entry name" value="Usp"/>
    <property type="match status" value="1"/>
</dbReference>
<evidence type="ECO:0000313" key="4">
    <source>
        <dbReference type="Proteomes" id="UP000646827"/>
    </source>
</evidence>
<dbReference type="SUPFAM" id="SSF52402">
    <property type="entry name" value="Adenine nucleotide alpha hydrolases-like"/>
    <property type="match status" value="1"/>
</dbReference>
<feature type="region of interest" description="Disordered" evidence="1">
    <location>
        <begin position="1"/>
        <end position="20"/>
    </location>
</feature>
<comment type="caution">
    <text evidence="3">The sequence shown here is derived from an EMBL/GenBank/DDBJ whole genome shotgun (WGS) entry which is preliminary data.</text>
</comment>
<dbReference type="PANTHER" id="PTHR46100:SF4">
    <property type="entry name" value="USPA DOMAIN-CONTAINING PROTEIN"/>
    <property type="match status" value="1"/>
</dbReference>
<dbReference type="AlphaFoldDB" id="A0A8H7S4W3"/>
<reference evidence="3 4" key="1">
    <citation type="submission" date="2020-12" db="EMBL/GenBank/DDBJ databases">
        <title>Metabolic potential, ecology and presence of endohyphal bacteria is reflected in genomic diversity of Mucoromycotina.</title>
        <authorList>
            <person name="Muszewska A."/>
            <person name="Okrasinska A."/>
            <person name="Steczkiewicz K."/>
            <person name="Drgas O."/>
            <person name="Orlowska M."/>
            <person name="Perlinska-Lenart U."/>
            <person name="Aleksandrzak-Piekarczyk T."/>
            <person name="Szatraj K."/>
            <person name="Zielenkiewicz U."/>
            <person name="Pilsyk S."/>
            <person name="Malc E."/>
            <person name="Mieczkowski P."/>
            <person name="Kruszewska J.S."/>
            <person name="Biernat P."/>
            <person name="Pawlowska J."/>
        </authorList>
    </citation>
    <scope>NUCLEOTIDE SEQUENCE [LARGE SCALE GENOMIC DNA]</scope>
    <source>
        <strain evidence="3 4">CBS 142.35</strain>
    </source>
</reference>
<accession>A0A8H7S4W3</accession>
<organism evidence="3 4">
    <name type="scientific">Circinella minor</name>
    <dbReference type="NCBI Taxonomy" id="1195481"/>
    <lineage>
        <taxon>Eukaryota</taxon>
        <taxon>Fungi</taxon>
        <taxon>Fungi incertae sedis</taxon>
        <taxon>Mucoromycota</taxon>
        <taxon>Mucoromycotina</taxon>
        <taxon>Mucoromycetes</taxon>
        <taxon>Mucorales</taxon>
        <taxon>Lichtheimiaceae</taxon>
        <taxon>Circinella</taxon>
    </lineage>
</organism>
<dbReference type="PANTHER" id="PTHR46100">
    <property type="entry name" value="IMP2'P"/>
    <property type="match status" value="1"/>
</dbReference>
<name>A0A8H7S4W3_9FUNG</name>
<dbReference type="CDD" id="cd23659">
    <property type="entry name" value="USP_At3g01520-like"/>
    <property type="match status" value="1"/>
</dbReference>
<dbReference type="OrthoDB" id="843225at2759"/>